<dbReference type="InterPro" id="IPR005225">
    <property type="entry name" value="Small_GTP-bd"/>
</dbReference>
<dbReference type="PROSITE" id="PS51419">
    <property type="entry name" value="RAB"/>
    <property type="match status" value="1"/>
</dbReference>
<dbReference type="CDD" id="cd14270">
    <property type="entry name" value="UBA"/>
    <property type="match status" value="1"/>
</dbReference>
<feature type="compositionally biased region" description="Low complexity" evidence="13">
    <location>
        <begin position="718"/>
        <end position="729"/>
    </location>
</feature>
<dbReference type="NCBIfam" id="TIGR00231">
    <property type="entry name" value="small_GTP"/>
    <property type="match status" value="1"/>
</dbReference>
<evidence type="ECO:0000256" key="5">
    <source>
        <dbReference type="ARBA" id="ARBA00022786"/>
    </source>
</evidence>
<dbReference type="EMBL" id="CAMXCT020001273">
    <property type="protein sequence ID" value="CAL1141886.1"/>
    <property type="molecule type" value="Genomic_DNA"/>
</dbReference>
<evidence type="ECO:0000256" key="9">
    <source>
        <dbReference type="ARBA" id="ARBA00023163"/>
    </source>
</evidence>
<evidence type="ECO:0000256" key="2">
    <source>
        <dbReference type="ARBA" id="ARBA00004123"/>
    </source>
</evidence>
<dbReference type="Gene3D" id="1.10.287.10">
    <property type="entry name" value="S15/NS1, RNA-binding"/>
    <property type="match status" value="1"/>
</dbReference>
<dbReference type="SMART" id="SM00173">
    <property type="entry name" value="RAS"/>
    <property type="match status" value="1"/>
</dbReference>
<dbReference type="InterPro" id="IPR001806">
    <property type="entry name" value="Small_GTPase"/>
</dbReference>
<evidence type="ECO:0000256" key="13">
    <source>
        <dbReference type="SAM" id="MobiDB-lite"/>
    </source>
</evidence>
<dbReference type="PRINTS" id="PR01233">
    <property type="entry name" value="JOSEPHIN"/>
</dbReference>
<evidence type="ECO:0000256" key="11">
    <source>
        <dbReference type="PIRSR" id="PIRSR633865-1"/>
    </source>
</evidence>
<dbReference type="SUPFAM" id="SSF52540">
    <property type="entry name" value="P-loop containing nucleoside triphosphate hydrolases"/>
    <property type="match status" value="1"/>
</dbReference>
<feature type="active site" description="Proton acceptor" evidence="11">
    <location>
        <position position="623"/>
    </location>
</feature>
<dbReference type="GO" id="GO:0005634">
    <property type="term" value="C:nucleus"/>
    <property type="evidence" value="ECO:0007669"/>
    <property type="project" value="UniProtKB-SubCell"/>
</dbReference>
<comment type="subcellular location">
    <subcellularLocation>
        <location evidence="2">Nucleus</location>
    </subcellularLocation>
</comment>
<comment type="caution">
    <text evidence="16">The sequence shown here is derived from an EMBL/GenBank/DDBJ whole genome shotgun (WGS) entry which is preliminary data.</text>
</comment>
<evidence type="ECO:0000259" key="14">
    <source>
        <dbReference type="PROSITE" id="PS50030"/>
    </source>
</evidence>
<feature type="active site" evidence="12">
    <location>
        <position position="522"/>
    </location>
</feature>
<feature type="active site" evidence="12">
    <location>
        <position position="623"/>
    </location>
</feature>
<feature type="region of interest" description="Disordered" evidence="13">
    <location>
        <begin position="746"/>
        <end position="786"/>
    </location>
</feature>
<dbReference type="InterPro" id="IPR027417">
    <property type="entry name" value="P-loop_NTPase"/>
</dbReference>
<dbReference type="InterPro" id="IPR006155">
    <property type="entry name" value="Josephin"/>
</dbReference>
<dbReference type="EMBL" id="CAMXCT010001273">
    <property type="protein sequence ID" value="CAI3988511.1"/>
    <property type="molecule type" value="Genomic_DNA"/>
</dbReference>
<dbReference type="PANTHER" id="PTHR14159:SF0">
    <property type="entry name" value="ATAXIN-3-RELATED"/>
    <property type="match status" value="1"/>
</dbReference>
<dbReference type="PROSITE" id="PS50030">
    <property type="entry name" value="UBA"/>
    <property type="match status" value="1"/>
</dbReference>
<dbReference type="SMART" id="SM00175">
    <property type="entry name" value="RAB"/>
    <property type="match status" value="1"/>
</dbReference>
<dbReference type="GO" id="GO:0004843">
    <property type="term" value="F:cysteine-type deubiquitinase activity"/>
    <property type="evidence" value="ECO:0007669"/>
    <property type="project" value="UniProtKB-EC"/>
</dbReference>
<dbReference type="Gene3D" id="3.90.70.40">
    <property type="match status" value="1"/>
</dbReference>
<keyword evidence="18" id="KW-1185">Reference proteome</keyword>
<protein>
    <recommendedName>
        <fullName evidence="3">ubiquitinyl hydrolase 1</fullName>
        <ecNumber evidence="3">3.4.19.12</ecNumber>
    </recommendedName>
</protein>
<feature type="active site" evidence="11 12">
    <location>
        <position position="638"/>
    </location>
</feature>
<feature type="active site" description="Nucleophile" evidence="11">
    <location>
        <position position="522"/>
    </location>
</feature>
<dbReference type="AlphaFoldDB" id="A0A9P1CDX8"/>
<dbReference type="SMART" id="SM00165">
    <property type="entry name" value="UBA"/>
    <property type="match status" value="1"/>
</dbReference>
<dbReference type="Pfam" id="PF03133">
    <property type="entry name" value="TTL"/>
    <property type="match status" value="1"/>
</dbReference>
<dbReference type="InterPro" id="IPR015940">
    <property type="entry name" value="UBA"/>
</dbReference>
<proteinExistence type="predicted"/>
<accession>A0A9P1CDX8</accession>
<evidence type="ECO:0000256" key="12">
    <source>
        <dbReference type="PROSITE-ProRule" id="PRU00331"/>
    </source>
</evidence>
<evidence type="ECO:0000256" key="1">
    <source>
        <dbReference type="ARBA" id="ARBA00000707"/>
    </source>
</evidence>
<dbReference type="Proteomes" id="UP001152797">
    <property type="component" value="Unassembled WGS sequence"/>
</dbReference>
<evidence type="ECO:0000256" key="7">
    <source>
        <dbReference type="ARBA" id="ARBA00022807"/>
    </source>
</evidence>
<gene>
    <name evidence="16" type="ORF">C1SCF055_LOCUS15671</name>
</gene>
<evidence type="ECO:0000256" key="8">
    <source>
        <dbReference type="ARBA" id="ARBA00023015"/>
    </source>
</evidence>
<dbReference type="InterPro" id="IPR033865">
    <property type="entry name" value="Ataxin-3"/>
</dbReference>
<keyword evidence="9" id="KW-0804">Transcription</keyword>
<dbReference type="PROSITE" id="PS51421">
    <property type="entry name" value="RAS"/>
    <property type="match status" value="1"/>
</dbReference>
<dbReference type="PROSITE" id="PS50957">
    <property type="entry name" value="JOSEPHIN"/>
    <property type="match status" value="1"/>
</dbReference>
<keyword evidence="6 12" id="KW-0378">Hydrolase</keyword>
<keyword evidence="8" id="KW-0805">Transcription regulation</keyword>
<evidence type="ECO:0000313" key="17">
    <source>
        <dbReference type="EMBL" id="CAL1141886.1"/>
    </source>
</evidence>
<dbReference type="Gene3D" id="3.40.50.300">
    <property type="entry name" value="P-loop containing nucleotide triphosphate hydrolases"/>
    <property type="match status" value="1"/>
</dbReference>
<evidence type="ECO:0000256" key="4">
    <source>
        <dbReference type="ARBA" id="ARBA00022670"/>
    </source>
</evidence>
<dbReference type="Pfam" id="PF02099">
    <property type="entry name" value="Josephin"/>
    <property type="match status" value="1"/>
</dbReference>
<comment type="catalytic activity">
    <reaction evidence="1">
        <text>Thiol-dependent hydrolysis of ester, thioester, amide, peptide and isopeptide bonds formed by the C-terminal Gly of ubiquitin (a 76-residue protein attached to proteins as an intracellular targeting signal).</text>
        <dbReference type="EC" id="3.4.19.12"/>
    </reaction>
</comment>
<reference evidence="17" key="2">
    <citation type="submission" date="2024-04" db="EMBL/GenBank/DDBJ databases">
        <authorList>
            <person name="Chen Y."/>
            <person name="Shah S."/>
            <person name="Dougan E. K."/>
            <person name="Thang M."/>
            <person name="Chan C."/>
        </authorList>
    </citation>
    <scope>NUCLEOTIDE SEQUENCE [LARGE SCALE GENOMIC DNA]</scope>
</reference>
<keyword evidence="10" id="KW-0539">Nucleus</keyword>
<dbReference type="InterPro" id="IPR009060">
    <property type="entry name" value="UBA-like_sf"/>
</dbReference>
<evidence type="ECO:0000313" key="18">
    <source>
        <dbReference type="Proteomes" id="UP001152797"/>
    </source>
</evidence>
<dbReference type="OrthoDB" id="441779at2759"/>
<evidence type="ECO:0000256" key="6">
    <source>
        <dbReference type="ARBA" id="ARBA00022801"/>
    </source>
</evidence>
<feature type="domain" description="UBA" evidence="14">
    <location>
        <begin position="780"/>
        <end position="822"/>
    </location>
</feature>
<dbReference type="GO" id="GO:0016579">
    <property type="term" value="P:protein deubiquitination"/>
    <property type="evidence" value="ECO:0007669"/>
    <property type="project" value="InterPro"/>
</dbReference>
<dbReference type="SMART" id="SM01246">
    <property type="entry name" value="Josephin"/>
    <property type="match status" value="1"/>
</dbReference>
<dbReference type="GO" id="GO:0006508">
    <property type="term" value="P:proteolysis"/>
    <property type="evidence" value="ECO:0007669"/>
    <property type="project" value="UniProtKB-KW"/>
</dbReference>
<dbReference type="Pfam" id="PF00627">
    <property type="entry name" value="UBA"/>
    <property type="match status" value="1"/>
</dbReference>
<dbReference type="SMART" id="SM00174">
    <property type="entry name" value="RHO"/>
    <property type="match status" value="1"/>
</dbReference>
<dbReference type="SUPFAM" id="SSF56059">
    <property type="entry name" value="Glutathione synthetase ATP-binding domain-like"/>
    <property type="match status" value="1"/>
</dbReference>
<evidence type="ECO:0000256" key="10">
    <source>
        <dbReference type="ARBA" id="ARBA00023242"/>
    </source>
</evidence>
<keyword evidence="4" id="KW-0645">Protease</keyword>
<dbReference type="EMBL" id="CAMXCT030001273">
    <property type="protein sequence ID" value="CAL4775823.1"/>
    <property type="molecule type" value="Genomic_DNA"/>
</dbReference>
<organism evidence="16">
    <name type="scientific">Cladocopium goreaui</name>
    <dbReference type="NCBI Taxonomy" id="2562237"/>
    <lineage>
        <taxon>Eukaryota</taxon>
        <taxon>Sar</taxon>
        <taxon>Alveolata</taxon>
        <taxon>Dinophyceae</taxon>
        <taxon>Suessiales</taxon>
        <taxon>Symbiodiniaceae</taxon>
        <taxon>Cladocopium</taxon>
    </lineage>
</organism>
<dbReference type="GO" id="GO:0003924">
    <property type="term" value="F:GTPase activity"/>
    <property type="evidence" value="ECO:0007669"/>
    <property type="project" value="InterPro"/>
</dbReference>
<name>A0A9P1CDX8_9DINO</name>
<feature type="domain" description="Josephin" evidence="15">
    <location>
        <begin position="509"/>
        <end position="684"/>
    </location>
</feature>
<dbReference type="InterPro" id="IPR004344">
    <property type="entry name" value="TTL/TTLL_fam"/>
</dbReference>
<reference evidence="16" key="1">
    <citation type="submission" date="2022-10" db="EMBL/GenBank/DDBJ databases">
        <authorList>
            <person name="Chen Y."/>
            <person name="Dougan E. K."/>
            <person name="Chan C."/>
            <person name="Rhodes N."/>
            <person name="Thang M."/>
        </authorList>
    </citation>
    <scope>NUCLEOTIDE SEQUENCE</scope>
</reference>
<dbReference type="PANTHER" id="PTHR14159">
    <property type="entry name" value="ATAXIN-3-RELATED"/>
    <property type="match status" value="1"/>
</dbReference>
<sequence length="1037" mass="112372">MDGNEPLLICARGHDAGPGSVSEVHLKHLLALNLRKLRGAEHAFAPRSYILLPGDFFREEFNSFVLDFKISQALALVKHVACGDVEVTGAGITGYTPEGLWGRELPTIRWEPGPEAHQPLSNEMVDVALSIIECRLFEDDSSDRKPLSELEWIQIRSFDTQSSLESISTAQVERCRNTWSRVKDLMPERQASLLHRNFWALKPSCGQFGRGILLIDRLPEDPGQLLEWAAAVGRGGLKGGNDVKEGVVLQKLIEQPHLLDKQLLGNLGNLGNPAGDSVSGGKFKYNLRMIVLATLRSPCRIWLYNEGFVSLALCPFTSQLDPLSHITNLRQGAGYESQRRWPIRDLNSYLAAKGRPSFDDSFRPQIERIISSLFYALSLHPTSLLPLDPCDETGDMGRSAAGKKLRRFGFDFLIDQTETVWFLEVNFLKNGYAIGHAQSGPAGDAKRDFVQDFMVEETALRKAVAGQTLPVSKLVTLKSSDSCHEPIVGIADCAARDNADGKNKSPYGPGGIYHEKQVGSLCALHCVNNLLQKPAYDDGFFRMVAMELDSAERRLLGGDNLDFGNARMDGFYNVQVVQEVLRKGNTRSGVPKLDMLPISSEAAKECKIDRVKETAFILNKNEHWFSLRRIGAEWFDLNSCLPNPAHYTPGDLDFHIRDAVREGYSVFVVRGTFPKCELEEEHNHKKLLEAVQGCGRPGQTYSLFAGSGQTLSSGGGAAQPTAAAAAPPASNDAAALRAARLARFGGGGGPAPASPEAAPAPPTAAPAPAAAVPAAPAPPAVPEGNPALEQLVSMGFDREQSKNALEAAKGNVEQAAATLVHRGATCAVEIGQCLDSTTLKRTLAGSLTELDICLNNWCIGGFKMGGKTCLKLASTQSAAYLDKVVQLRGTQVQLSLWDTAGQERFHSLAPIYYRDADGALLVYDTTDAESFRRVAKWVEELQVAGTQCNLAIVGNKCDLQSQARVPKADAETYARSINARHSLASAKLGHGVEEAFGALVEDVVASKTRGDTGRRTRATLLVAEDAPPTRKGCCGGN</sequence>
<dbReference type="GO" id="GO:0005525">
    <property type="term" value="F:GTP binding"/>
    <property type="evidence" value="ECO:0007669"/>
    <property type="project" value="InterPro"/>
</dbReference>
<keyword evidence="5" id="KW-0833">Ubl conjugation pathway</keyword>
<feature type="region of interest" description="Disordered" evidence="13">
    <location>
        <begin position="710"/>
        <end position="729"/>
    </location>
</feature>
<dbReference type="Gene3D" id="1.10.8.10">
    <property type="entry name" value="DNA helicase RuvA subunit, C-terminal domain"/>
    <property type="match status" value="1"/>
</dbReference>
<keyword evidence="7" id="KW-0788">Thiol protease</keyword>
<dbReference type="EC" id="3.4.19.12" evidence="3"/>
<evidence type="ECO:0000259" key="15">
    <source>
        <dbReference type="PROSITE" id="PS50957"/>
    </source>
</evidence>
<dbReference type="Gene3D" id="3.30.470.20">
    <property type="entry name" value="ATP-grasp fold, B domain"/>
    <property type="match status" value="1"/>
</dbReference>
<evidence type="ECO:0000313" key="16">
    <source>
        <dbReference type="EMBL" id="CAI3988511.1"/>
    </source>
</evidence>
<evidence type="ECO:0000256" key="3">
    <source>
        <dbReference type="ARBA" id="ARBA00012759"/>
    </source>
</evidence>
<dbReference type="SUPFAM" id="SSF46934">
    <property type="entry name" value="UBA-like"/>
    <property type="match status" value="1"/>
</dbReference>
<dbReference type="Pfam" id="PF00071">
    <property type="entry name" value="Ras"/>
    <property type="match status" value="1"/>
</dbReference>
<dbReference type="FunFam" id="3.40.50.300:FF:001447">
    <property type="entry name" value="Ras-related protein Rab-1B"/>
    <property type="match status" value="1"/>
</dbReference>